<evidence type="ECO:0000256" key="1">
    <source>
        <dbReference type="SAM" id="MobiDB-lite"/>
    </source>
</evidence>
<evidence type="ECO:0000313" key="3">
    <source>
        <dbReference type="Proteomes" id="UP001152087"/>
    </source>
</evidence>
<dbReference type="Proteomes" id="UP001152087">
    <property type="component" value="Unassembled WGS sequence"/>
</dbReference>
<dbReference type="EMBL" id="JAOQAV010000109">
    <property type="protein sequence ID" value="KAJ4177381.1"/>
    <property type="molecule type" value="Genomic_DNA"/>
</dbReference>
<proteinExistence type="predicted"/>
<reference evidence="2" key="1">
    <citation type="submission" date="2022-09" db="EMBL/GenBank/DDBJ databases">
        <title>Fusarium specimens isolated from Avocado Roots.</title>
        <authorList>
            <person name="Stajich J."/>
            <person name="Roper C."/>
            <person name="Heimlech-Rivalta G."/>
        </authorList>
    </citation>
    <scope>NUCLEOTIDE SEQUENCE</scope>
    <source>
        <strain evidence="2">A02</strain>
    </source>
</reference>
<accession>A0A9W8UTH2</accession>
<feature type="region of interest" description="Disordered" evidence="1">
    <location>
        <begin position="1"/>
        <end position="29"/>
    </location>
</feature>
<protein>
    <submittedName>
        <fullName evidence="2">Uncharacterized protein</fullName>
    </submittedName>
</protein>
<keyword evidence="3" id="KW-1185">Reference proteome</keyword>
<comment type="caution">
    <text evidence="2">The sequence shown here is derived from an EMBL/GenBank/DDBJ whole genome shotgun (WGS) entry which is preliminary data.</text>
</comment>
<gene>
    <name evidence="2" type="ORF">NW755_013890</name>
</gene>
<evidence type="ECO:0000313" key="2">
    <source>
        <dbReference type="EMBL" id="KAJ4177381.1"/>
    </source>
</evidence>
<organism evidence="2 3">
    <name type="scientific">Fusarium falciforme</name>
    <dbReference type="NCBI Taxonomy" id="195108"/>
    <lineage>
        <taxon>Eukaryota</taxon>
        <taxon>Fungi</taxon>
        <taxon>Dikarya</taxon>
        <taxon>Ascomycota</taxon>
        <taxon>Pezizomycotina</taxon>
        <taxon>Sordariomycetes</taxon>
        <taxon>Hypocreomycetidae</taxon>
        <taxon>Hypocreales</taxon>
        <taxon>Nectriaceae</taxon>
        <taxon>Fusarium</taxon>
        <taxon>Fusarium solani species complex</taxon>
    </lineage>
</organism>
<sequence length="162" mass="18189">MGTLISSNSNRNTPNTGVSSTIPPPYNTPPNTAEMVTEIQQLRALANQLRTQVDRQPEPQLVFNSMPAKDLGEAIKPPKPAPFNGDAKDVIPSLTRCKGYFEFFPTKLARAKACVLLAVKFRERAAATWVEPISRDFLENEIEQDQESRQHILQLEQLRSRT</sequence>
<feature type="compositionally biased region" description="Polar residues" evidence="1">
    <location>
        <begin position="1"/>
        <end position="21"/>
    </location>
</feature>
<dbReference type="AlphaFoldDB" id="A0A9W8UTH2"/>
<name>A0A9W8UTH2_9HYPO</name>